<evidence type="ECO:0000313" key="2">
    <source>
        <dbReference type="Proteomes" id="UP001239111"/>
    </source>
</evidence>
<accession>A0ACC2ND87</accession>
<proteinExistence type="predicted"/>
<comment type="caution">
    <text evidence="1">The sequence shown here is derived from an EMBL/GenBank/DDBJ whole genome shotgun (WGS) entry which is preliminary data.</text>
</comment>
<name>A0ACC2ND87_9HYME</name>
<evidence type="ECO:0000313" key="1">
    <source>
        <dbReference type="EMBL" id="KAJ8669037.1"/>
    </source>
</evidence>
<dbReference type="Proteomes" id="UP001239111">
    <property type="component" value="Chromosome 3"/>
</dbReference>
<dbReference type="EMBL" id="CM056743">
    <property type="protein sequence ID" value="KAJ8669037.1"/>
    <property type="molecule type" value="Genomic_DNA"/>
</dbReference>
<organism evidence="1 2">
    <name type="scientific">Eretmocerus hayati</name>
    <dbReference type="NCBI Taxonomy" id="131215"/>
    <lineage>
        <taxon>Eukaryota</taxon>
        <taxon>Metazoa</taxon>
        <taxon>Ecdysozoa</taxon>
        <taxon>Arthropoda</taxon>
        <taxon>Hexapoda</taxon>
        <taxon>Insecta</taxon>
        <taxon>Pterygota</taxon>
        <taxon>Neoptera</taxon>
        <taxon>Endopterygota</taxon>
        <taxon>Hymenoptera</taxon>
        <taxon>Apocrita</taxon>
        <taxon>Proctotrupomorpha</taxon>
        <taxon>Chalcidoidea</taxon>
        <taxon>Aphelinidae</taxon>
        <taxon>Aphelininae</taxon>
        <taxon>Eretmocerus</taxon>
    </lineage>
</organism>
<reference evidence="1" key="1">
    <citation type="submission" date="2023-04" db="EMBL/GenBank/DDBJ databases">
        <title>A chromosome-level genome assembly of the parasitoid wasp Eretmocerus hayati.</title>
        <authorList>
            <person name="Zhong Y."/>
            <person name="Liu S."/>
            <person name="Liu Y."/>
        </authorList>
    </citation>
    <scope>NUCLEOTIDE SEQUENCE</scope>
    <source>
        <strain evidence="1">ZJU_SS_LIU_2023</strain>
    </source>
</reference>
<sequence length="441" mass="50618">MLVYLCQYQIHVASEDQGFSEMWIINDAKKLFHPQNFARNNNTLLFAICDDSRQPVEVTCEITARKPVHDSKSSKRCKLRISPHDGRKFADKNGFKINLELMDNLETTIITHSEIFGSSLYDVVTILDLTSCNTERLEFSVPDTISSQISPSKRLVLYEDQFEIVTNDPEKCFIWQDVCRITFDINGQLIRTYPFSIKSCIVKLMSASTGTNSKGFFVLGNFSSEISDVSGYVSAEWVMDNTNVQLGLTFEHEFRRSIVAVSNAHEAFTICSMIKKTIFRREKFLVHCNQFRLKKIEPPKIDVTIKGSANVSDMYVHNLLDGGFLLLIRENKNKNNPMSSRYNLRLSHTTKEGKTEKLNLKLRSHCGRTDHNLMIDIYENDYEVCFYFLCVSVPDVKKNPRNSVSISNKLNRIVKFSKKCISKSVLRTEPQTQIYQSILVS</sequence>
<protein>
    <submittedName>
        <fullName evidence="1">Uncharacterized protein</fullName>
    </submittedName>
</protein>
<gene>
    <name evidence="1" type="ORF">QAD02_000296</name>
</gene>
<keyword evidence="2" id="KW-1185">Reference proteome</keyword>